<name>A0A3B0S5L3_9ZZZZ</name>
<dbReference type="EMBL" id="UOEJ01000111">
    <property type="protein sequence ID" value="VAV99172.1"/>
    <property type="molecule type" value="Genomic_DNA"/>
</dbReference>
<dbReference type="Pfam" id="PF00753">
    <property type="entry name" value="Lactamase_B"/>
    <property type="match status" value="1"/>
</dbReference>
<dbReference type="Gene3D" id="3.60.15.10">
    <property type="entry name" value="Ribonuclease Z/Hydroxyacylglutathione hydrolase-like"/>
    <property type="match status" value="1"/>
</dbReference>
<dbReference type="InterPro" id="IPR050662">
    <property type="entry name" value="Sec-metab_biosynth-thioest"/>
</dbReference>
<dbReference type="InterPro" id="IPR001279">
    <property type="entry name" value="Metallo-B-lactamas"/>
</dbReference>
<dbReference type="InterPro" id="IPR041516">
    <property type="entry name" value="LACTB2_WH"/>
</dbReference>
<dbReference type="PANTHER" id="PTHR23131:SF0">
    <property type="entry name" value="ENDORIBONUCLEASE LACTB2"/>
    <property type="match status" value="1"/>
</dbReference>
<evidence type="ECO:0000313" key="2">
    <source>
        <dbReference type="EMBL" id="VAV99172.1"/>
    </source>
</evidence>
<gene>
    <name evidence="2" type="ORF">MNBD_ALPHA01-1331</name>
</gene>
<dbReference type="GO" id="GO:0016787">
    <property type="term" value="F:hydrolase activity"/>
    <property type="evidence" value="ECO:0007669"/>
    <property type="project" value="UniProtKB-KW"/>
</dbReference>
<dbReference type="InterPro" id="IPR036388">
    <property type="entry name" value="WH-like_DNA-bd_sf"/>
</dbReference>
<proteinExistence type="predicted"/>
<dbReference type="AlphaFoldDB" id="A0A3B0S5L3"/>
<evidence type="ECO:0000259" key="1">
    <source>
        <dbReference type="SMART" id="SM00849"/>
    </source>
</evidence>
<dbReference type="PANTHER" id="PTHR23131">
    <property type="entry name" value="ENDORIBONUCLEASE LACTB2"/>
    <property type="match status" value="1"/>
</dbReference>
<dbReference type="SMART" id="SM00849">
    <property type="entry name" value="Lactamase_B"/>
    <property type="match status" value="1"/>
</dbReference>
<dbReference type="CDD" id="cd16278">
    <property type="entry name" value="metallo-hydrolase-like_MBL-fold"/>
    <property type="match status" value="1"/>
</dbReference>
<dbReference type="Pfam" id="PF17778">
    <property type="entry name" value="WHD_BLACT"/>
    <property type="match status" value="1"/>
</dbReference>
<dbReference type="Gene3D" id="1.10.10.10">
    <property type="entry name" value="Winged helix-like DNA-binding domain superfamily/Winged helix DNA-binding domain"/>
    <property type="match status" value="1"/>
</dbReference>
<organism evidence="2">
    <name type="scientific">hydrothermal vent metagenome</name>
    <dbReference type="NCBI Taxonomy" id="652676"/>
    <lineage>
        <taxon>unclassified sequences</taxon>
        <taxon>metagenomes</taxon>
        <taxon>ecological metagenomes</taxon>
    </lineage>
</organism>
<keyword evidence="2" id="KW-0378">Hydrolase</keyword>
<protein>
    <submittedName>
        <fullName evidence="2">MBL-fold metallo-hydrolase superfamily</fullName>
    </submittedName>
</protein>
<reference evidence="2" key="1">
    <citation type="submission" date="2018-06" db="EMBL/GenBank/DDBJ databases">
        <authorList>
            <person name="Zhirakovskaya E."/>
        </authorList>
    </citation>
    <scope>NUCLEOTIDE SEQUENCE</scope>
</reference>
<accession>A0A3B0S5L3</accession>
<feature type="domain" description="Metallo-beta-lactamase" evidence="1">
    <location>
        <begin position="37"/>
        <end position="240"/>
    </location>
</feature>
<dbReference type="InterPro" id="IPR036866">
    <property type="entry name" value="RibonucZ/Hydroxyglut_hydro"/>
</dbReference>
<dbReference type="SUPFAM" id="SSF56281">
    <property type="entry name" value="Metallo-hydrolase/oxidoreductase"/>
    <property type="match status" value="1"/>
</dbReference>
<sequence>METDYKNMLEFNKNFSPEYGEVTQVSPLIRRLVAQNPSPFTFYGTGTYIVGNTEGGASHASGGAQVGALATVAPPSRPKISIIDPGPAMASHIHALERFLETVEISHILVTHNHVDHSPAAHPLKLVTGAEIYAFDTGRQADVDNHAEEGRDQHFSPDHILHDGDVIEGDGWTLDVVHTPGHLSNHLCFGLREERALFTGDHVMGWSTSVVSQPDGDMKDYIASLEKLLDRDDEIYYPTHGAPIENPKPYVKALIAHRHNREKQILAAISGGAVTIPQMVNMIYSDIPSYLHPAAASSVLSHLIHMAGNGQVRCEGEMDKDGIYGVL</sequence>